<dbReference type="Proteomes" id="UP000005446">
    <property type="component" value="Unassembled WGS sequence"/>
</dbReference>
<dbReference type="SUPFAM" id="SSF56112">
    <property type="entry name" value="Protein kinase-like (PK-like)"/>
    <property type="match status" value="1"/>
</dbReference>
<evidence type="ECO:0000256" key="3">
    <source>
        <dbReference type="ARBA" id="ARBA00022679"/>
    </source>
</evidence>
<protein>
    <recommendedName>
        <fullName evidence="1">non-specific serine/threonine protein kinase</fullName>
        <ecNumber evidence="1">2.7.11.1</ecNumber>
    </recommendedName>
</protein>
<dbReference type="InParanoid" id="H0EUY6"/>
<evidence type="ECO:0000256" key="4">
    <source>
        <dbReference type="ARBA" id="ARBA00022741"/>
    </source>
</evidence>
<keyword evidence="6" id="KW-0067">ATP-binding</keyword>
<dbReference type="Gene3D" id="3.30.200.20">
    <property type="entry name" value="Phosphorylase Kinase, domain 1"/>
    <property type="match status" value="1"/>
</dbReference>
<proteinExistence type="predicted"/>
<evidence type="ECO:0000256" key="6">
    <source>
        <dbReference type="ARBA" id="ARBA00022840"/>
    </source>
</evidence>
<organism evidence="10 11">
    <name type="scientific">Glarea lozoyensis (strain ATCC 74030 / MF5533)</name>
    <dbReference type="NCBI Taxonomy" id="1104152"/>
    <lineage>
        <taxon>Eukaryota</taxon>
        <taxon>Fungi</taxon>
        <taxon>Dikarya</taxon>
        <taxon>Ascomycota</taxon>
        <taxon>Pezizomycotina</taxon>
        <taxon>Leotiomycetes</taxon>
        <taxon>Helotiales</taxon>
        <taxon>Helotiaceae</taxon>
        <taxon>Glarea</taxon>
    </lineage>
</organism>
<keyword evidence="3" id="KW-0808">Transferase</keyword>
<comment type="catalytic activity">
    <reaction evidence="7">
        <text>L-threonyl-[protein] + ATP = O-phospho-L-threonyl-[protein] + ADP + H(+)</text>
        <dbReference type="Rhea" id="RHEA:46608"/>
        <dbReference type="Rhea" id="RHEA-COMP:11060"/>
        <dbReference type="Rhea" id="RHEA-COMP:11605"/>
        <dbReference type="ChEBI" id="CHEBI:15378"/>
        <dbReference type="ChEBI" id="CHEBI:30013"/>
        <dbReference type="ChEBI" id="CHEBI:30616"/>
        <dbReference type="ChEBI" id="CHEBI:61977"/>
        <dbReference type="ChEBI" id="CHEBI:456216"/>
        <dbReference type="EC" id="2.7.11.1"/>
    </reaction>
</comment>
<keyword evidence="5" id="KW-0418">Kinase</keyword>
<comment type="caution">
    <text evidence="10">The sequence shown here is derived from an EMBL/GenBank/DDBJ whole genome shotgun (WGS) entry which is preliminary data.</text>
</comment>
<dbReference type="GO" id="GO:0000245">
    <property type="term" value="P:spliceosomal complex assembly"/>
    <property type="evidence" value="ECO:0007669"/>
    <property type="project" value="TreeGrafter"/>
</dbReference>
<reference evidence="10 11" key="1">
    <citation type="journal article" date="2012" name="Eukaryot. Cell">
        <title>Genome sequence of the fungus Glarea lozoyensis: the first genome sequence of a species from the Helotiaceae family.</title>
        <authorList>
            <person name="Youssar L."/>
            <person name="Gruening B.A."/>
            <person name="Erxleben A."/>
            <person name="Guenther S."/>
            <person name="Huettel W."/>
        </authorList>
    </citation>
    <scope>NUCLEOTIDE SEQUENCE [LARGE SCALE GENOMIC DNA]</scope>
    <source>
        <strain evidence="11">ATCC 74030 / MF5533</strain>
    </source>
</reference>
<gene>
    <name evidence="10" type="ORF">M7I_6576</name>
</gene>
<evidence type="ECO:0000256" key="7">
    <source>
        <dbReference type="ARBA" id="ARBA00047899"/>
    </source>
</evidence>
<dbReference type="PANTHER" id="PTHR47634:SF9">
    <property type="entry name" value="PROTEIN KINASE DOMAIN-CONTAINING PROTEIN-RELATED"/>
    <property type="match status" value="1"/>
</dbReference>
<evidence type="ECO:0000313" key="10">
    <source>
        <dbReference type="EMBL" id="EHK97691.1"/>
    </source>
</evidence>
<evidence type="ECO:0000256" key="5">
    <source>
        <dbReference type="ARBA" id="ARBA00022777"/>
    </source>
</evidence>
<dbReference type="GO" id="GO:0005524">
    <property type="term" value="F:ATP binding"/>
    <property type="evidence" value="ECO:0007669"/>
    <property type="project" value="UniProtKB-KW"/>
</dbReference>
<keyword evidence="2" id="KW-0723">Serine/threonine-protein kinase</keyword>
<dbReference type="PROSITE" id="PS50011">
    <property type="entry name" value="PROTEIN_KINASE_DOM"/>
    <property type="match status" value="1"/>
</dbReference>
<dbReference type="InterPro" id="IPR000719">
    <property type="entry name" value="Prot_kinase_dom"/>
</dbReference>
<name>H0EUY6_GLAL7</name>
<keyword evidence="11" id="KW-1185">Reference proteome</keyword>
<sequence length="267" mass="30737">MESLDSFKDTDNCELRSSQEPLSKYQKGGFHPLCLGETLRDERYTVKHKLGWGGFSTVWLAWDNHIRNIAYTLPQVPTFNLMDHLDQPQVHDLVLKSGEGLPPGFPTQIVKAAEWKTQDIFDEADIRLLDFGDTFEQGHEPDHLAQPNSLRAPETILTDGFDFKVDLWDVGVTIYEIIFRDPPFMYLGDEEGFIASMLAFIGGEMPKEWDEVYREIHRKGGREWEVFENVPESKPGLERKFESLEDKSLKPLLAILQVLGKARRRDI</sequence>
<dbReference type="EMBL" id="AGUE01000182">
    <property type="protein sequence ID" value="EHK97691.1"/>
    <property type="molecule type" value="Genomic_DNA"/>
</dbReference>
<accession>H0EUY6</accession>
<dbReference type="HOGENOM" id="CLU_1042260_0_0_1"/>
<dbReference type="AlphaFoldDB" id="H0EUY6"/>
<comment type="catalytic activity">
    <reaction evidence="8">
        <text>L-seryl-[protein] + ATP = O-phospho-L-seryl-[protein] + ADP + H(+)</text>
        <dbReference type="Rhea" id="RHEA:17989"/>
        <dbReference type="Rhea" id="RHEA-COMP:9863"/>
        <dbReference type="Rhea" id="RHEA-COMP:11604"/>
        <dbReference type="ChEBI" id="CHEBI:15378"/>
        <dbReference type="ChEBI" id="CHEBI:29999"/>
        <dbReference type="ChEBI" id="CHEBI:30616"/>
        <dbReference type="ChEBI" id="CHEBI:83421"/>
        <dbReference type="ChEBI" id="CHEBI:456216"/>
        <dbReference type="EC" id="2.7.11.1"/>
    </reaction>
</comment>
<dbReference type="SMART" id="SM00220">
    <property type="entry name" value="S_TKc"/>
    <property type="match status" value="1"/>
</dbReference>
<feature type="domain" description="Protein kinase" evidence="9">
    <location>
        <begin position="1"/>
        <end position="253"/>
    </location>
</feature>
<evidence type="ECO:0000256" key="1">
    <source>
        <dbReference type="ARBA" id="ARBA00012513"/>
    </source>
</evidence>
<evidence type="ECO:0000256" key="2">
    <source>
        <dbReference type="ARBA" id="ARBA00022527"/>
    </source>
</evidence>
<dbReference type="EC" id="2.7.11.1" evidence="1"/>
<dbReference type="PANTHER" id="PTHR47634">
    <property type="entry name" value="PROTEIN KINASE DOMAIN-CONTAINING PROTEIN-RELATED"/>
    <property type="match status" value="1"/>
</dbReference>
<evidence type="ECO:0000259" key="9">
    <source>
        <dbReference type="PROSITE" id="PS50011"/>
    </source>
</evidence>
<dbReference type="GO" id="GO:0050684">
    <property type="term" value="P:regulation of mRNA processing"/>
    <property type="evidence" value="ECO:0007669"/>
    <property type="project" value="TreeGrafter"/>
</dbReference>
<evidence type="ECO:0000256" key="8">
    <source>
        <dbReference type="ARBA" id="ARBA00048679"/>
    </source>
</evidence>
<evidence type="ECO:0000313" key="11">
    <source>
        <dbReference type="Proteomes" id="UP000005446"/>
    </source>
</evidence>
<dbReference type="InterPro" id="IPR051334">
    <property type="entry name" value="SRPK"/>
</dbReference>
<dbReference type="InterPro" id="IPR011009">
    <property type="entry name" value="Kinase-like_dom_sf"/>
</dbReference>
<dbReference type="Gene3D" id="1.10.510.10">
    <property type="entry name" value="Transferase(Phosphotransferase) domain 1"/>
    <property type="match status" value="1"/>
</dbReference>
<dbReference type="OrthoDB" id="5979581at2759"/>
<keyword evidence="4" id="KW-0547">Nucleotide-binding</keyword>
<dbReference type="GO" id="GO:0004674">
    <property type="term" value="F:protein serine/threonine kinase activity"/>
    <property type="evidence" value="ECO:0007669"/>
    <property type="project" value="UniProtKB-KW"/>
</dbReference>